<dbReference type="FunFam" id="3.30.70.360:FF:000001">
    <property type="entry name" value="N-acetyldiaminopimelate deacetylase"/>
    <property type="match status" value="1"/>
</dbReference>
<evidence type="ECO:0000256" key="2">
    <source>
        <dbReference type="PIRSR" id="PIRSR005962-1"/>
    </source>
</evidence>
<dbReference type="RefSeq" id="WP_119839746.1">
    <property type="nucleotide sequence ID" value="NZ_CP060436.1"/>
</dbReference>
<dbReference type="SUPFAM" id="SSF55031">
    <property type="entry name" value="Bacterial exopeptidase dimerisation domain"/>
    <property type="match status" value="1"/>
</dbReference>
<accession>A0A418SFG4</accession>
<evidence type="ECO:0000313" key="5">
    <source>
        <dbReference type="Proteomes" id="UP000283786"/>
    </source>
</evidence>
<dbReference type="InterPro" id="IPR002933">
    <property type="entry name" value="Peptidase_M20"/>
</dbReference>
<dbReference type="PANTHER" id="PTHR11014">
    <property type="entry name" value="PEPTIDASE M20 FAMILY MEMBER"/>
    <property type="match status" value="1"/>
</dbReference>
<dbReference type="EC" id="3.5.1.32" evidence="4"/>
<comment type="cofactor">
    <cofactor evidence="2">
        <name>Mn(2+)</name>
        <dbReference type="ChEBI" id="CHEBI:29035"/>
    </cofactor>
    <text evidence="2">The Mn(2+) ion enhances activity.</text>
</comment>
<dbReference type="NCBIfam" id="TIGR01891">
    <property type="entry name" value="amidohydrolases"/>
    <property type="match status" value="1"/>
</dbReference>
<keyword evidence="1 4" id="KW-0378">Hydrolase</keyword>
<feature type="binding site" evidence="2">
    <location>
        <position position="101"/>
    </location>
    <ligand>
        <name>Mn(2+)</name>
        <dbReference type="ChEBI" id="CHEBI:29035"/>
        <label>2</label>
    </ligand>
</feature>
<organism evidence="4 5">
    <name type="scientific">Pseudooceanicola algae</name>
    <dbReference type="NCBI Taxonomy" id="1537215"/>
    <lineage>
        <taxon>Bacteria</taxon>
        <taxon>Pseudomonadati</taxon>
        <taxon>Pseudomonadota</taxon>
        <taxon>Alphaproteobacteria</taxon>
        <taxon>Rhodobacterales</taxon>
        <taxon>Paracoccaceae</taxon>
        <taxon>Pseudooceanicola</taxon>
    </lineage>
</organism>
<dbReference type="SUPFAM" id="SSF53187">
    <property type="entry name" value="Zn-dependent exopeptidases"/>
    <property type="match status" value="1"/>
</dbReference>
<dbReference type="GO" id="GO:0047980">
    <property type="term" value="F:hippurate hydrolase activity"/>
    <property type="evidence" value="ECO:0007669"/>
    <property type="project" value="UniProtKB-EC"/>
</dbReference>
<keyword evidence="5" id="KW-1185">Reference proteome</keyword>
<dbReference type="Gene3D" id="3.40.630.10">
    <property type="entry name" value="Zn peptidases"/>
    <property type="match status" value="1"/>
</dbReference>
<dbReference type="GO" id="GO:0019877">
    <property type="term" value="P:diaminopimelate biosynthetic process"/>
    <property type="evidence" value="ECO:0007669"/>
    <property type="project" value="UniProtKB-ARBA"/>
</dbReference>
<sequence>MSDVTDFLAERFPDLRDIRRDIHAHPELGFRETRTAALIAGRLRAAGYKVTEGIAQTGLVATLKRGDGPVIGLRADMDALPMDEQTNLPHASKTEGVFHGCGHDGHTTSLLATAEALAAHGNFSGTVHLIFQPAEEGLAGGLKMVEEGLFDRFPCDRIYGFHNMPLLPMGQAAVRPGPAMASADGFILRFTGKGGHAAMPHLSRDVALLCSELTLAFQSLISRGINPLHSAVLSVTQIHVGSAHNVIAGEGWMSGTVRCLDPEDRALLEAGLRALVEHHCAARGISVDIEWINGYPPLTNDPAAAAQASKVLSAQGSPVSCSQAEPLMAAEDFSYMLNKIPGAYIFFGMAVEGEDNPMVHHPAYDFRDELIPIIAESMVRLVEAELPA</sequence>
<dbReference type="GO" id="GO:0046872">
    <property type="term" value="F:metal ion binding"/>
    <property type="evidence" value="ECO:0007669"/>
    <property type="project" value="UniProtKB-KW"/>
</dbReference>
<feature type="binding site" evidence="2">
    <location>
        <position position="162"/>
    </location>
    <ligand>
        <name>Mn(2+)</name>
        <dbReference type="ChEBI" id="CHEBI:29035"/>
        <label>2</label>
    </ligand>
</feature>
<dbReference type="PIRSF" id="PIRSF005962">
    <property type="entry name" value="Pept_M20D_amidohydro"/>
    <property type="match status" value="1"/>
</dbReference>
<dbReference type="Proteomes" id="UP000283786">
    <property type="component" value="Chromosome"/>
</dbReference>
<dbReference type="KEGG" id="palw:PSAL_003850"/>
<keyword evidence="2" id="KW-0479">Metal-binding</keyword>
<keyword evidence="2" id="KW-0464">Manganese</keyword>
<gene>
    <name evidence="4" type="primary">hipO_1</name>
    <name evidence="4" type="ORF">PSAL_003850</name>
</gene>
<dbReference type="EMBL" id="CP060436">
    <property type="protein sequence ID" value="QPM89174.1"/>
    <property type="molecule type" value="Genomic_DNA"/>
</dbReference>
<dbReference type="Gene3D" id="3.30.70.360">
    <property type="match status" value="1"/>
</dbReference>
<dbReference type="InterPro" id="IPR011650">
    <property type="entry name" value="Peptidase_M20_dimer"/>
</dbReference>
<dbReference type="AlphaFoldDB" id="A0A418SFG4"/>
<feature type="binding site" evidence="2">
    <location>
        <position position="360"/>
    </location>
    <ligand>
        <name>Mn(2+)</name>
        <dbReference type="ChEBI" id="CHEBI:29035"/>
        <label>2</label>
    </ligand>
</feature>
<feature type="domain" description="Peptidase M20 dimerisation" evidence="3">
    <location>
        <begin position="185"/>
        <end position="281"/>
    </location>
</feature>
<protein>
    <submittedName>
        <fullName evidence="4">Hippurate hydrolase</fullName>
        <ecNumber evidence="4">3.5.1.32</ecNumber>
    </submittedName>
</protein>
<evidence type="ECO:0000313" key="4">
    <source>
        <dbReference type="EMBL" id="QPM89174.1"/>
    </source>
</evidence>
<dbReference type="OrthoDB" id="9777385at2"/>
<dbReference type="InterPro" id="IPR036264">
    <property type="entry name" value="Bact_exopeptidase_dim_dom"/>
</dbReference>
<dbReference type="PANTHER" id="PTHR11014:SF63">
    <property type="entry name" value="METALLOPEPTIDASE, PUTATIVE (AFU_ORTHOLOGUE AFUA_6G09600)-RELATED"/>
    <property type="match status" value="1"/>
</dbReference>
<name>A0A418SFG4_9RHOB</name>
<dbReference type="Pfam" id="PF07687">
    <property type="entry name" value="M20_dimer"/>
    <property type="match status" value="1"/>
</dbReference>
<dbReference type="InterPro" id="IPR017439">
    <property type="entry name" value="Amidohydrolase"/>
</dbReference>
<proteinExistence type="predicted"/>
<evidence type="ECO:0000259" key="3">
    <source>
        <dbReference type="Pfam" id="PF07687"/>
    </source>
</evidence>
<dbReference type="Pfam" id="PF01546">
    <property type="entry name" value="Peptidase_M20"/>
    <property type="match status" value="1"/>
</dbReference>
<evidence type="ECO:0000256" key="1">
    <source>
        <dbReference type="ARBA" id="ARBA00022801"/>
    </source>
</evidence>
<reference evidence="4 5" key="1">
    <citation type="submission" date="2020-08" db="EMBL/GenBank/DDBJ databases">
        <title>Genome sequence of Rhodobacteraceae bacterium Lw-13e.</title>
        <authorList>
            <person name="Poehlein A."/>
            <person name="Wolter L."/>
            <person name="Daniel R."/>
            <person name="Brinkhoff T."/>
        </authorList>
    </citation>
    <scope>NUCLEOTIDE SEQUENCE [LARGE SCALE GENOMIC DNA]</scope>
    <source>
        <strain evidence="4 5">Lw-13e</strain>
    </source>
</reference>
<feature type="binding site" evidence="2">
    <location>
        <position position="103"/>
    </location>
    <ligand>
        <name>Mn(2+)</name>
        <dbReference type="ChEBI" id="CHEBI:29035"/>
        <label>2</label>
    </ligand>
</feature>
<feature type="binding site" evidence="2">
    <location>
        <position position="136"/>
    </location>
    <ligand>
        <name>Mn(2+)</name>
        <dbReference type="ChEBI" id="CHEBI:29035"/>
        <label>2</label>
    </ligand>
</feature>
<dbReference type="GO" id="GO:0050118">
    <property type="term" value="F:N-acetyldiaminopimelate deacetylase activity"/>
    <property type="evidence" value="ECO:0007669"/>
    <property type="project" value="UniProtKB-ARBA"/>
</dbReference>